<dbReference type="InterPro" id="IPR050204">
    <property type="entry name" value="AraC_XylS_family_regulators"/>
</dbReference>
<evidence type="ECO:0000256" key="2">
    <source>
        <dbReference type="ARBA" id="ARBA00023125"/>
    </source>
</evidence>
<keyword evidence="1" id="KW-0805">Transcription regulation</keyword>
<dbReference type="PROSITE" id="PS00041">
    <property type="entry name" value="HTH_ARAC_FAMILY_1"/>
    <property type="match status" value="1"/>
</dbReference>
<dbReference type="Gene3D" id="1.10.10.60">
    <property type="entry name" value="Homeodomain-like"/>
    <property type="match status" value="1"/>
</dbReference>
<sequence>MRAEVSESTTKCFFANQNYRYVDGFVREDRLETCSAPIDDQFEIWRDSIENIAEISLPDLARSNQGFRVDARGYDLGKMAVLNLRTDAFEFRRDADLIRRSGLDHWVLTYRSLGHTFSRCGERNLSVEPKSLWLDSLAYPSEGRIGEGSVISLFIERDHLLPIADQLDRLNHTVLHGITEQIAIQFLISMVRLLPSTPIGDIPIFVETAFIVMKGLADQAGSVNHNPSRPLMAVRLEMVKRYIQENLTSDRLEPDDICLAMKLSRRQLYYLFEQIGGVSAYVRSHRLVAVHAAISDPTETRPIHVLAASFGFQDPALFSRQFKSQFGYSPKDAREGKYFEYLPLAQAPRSIQEWLGQVRDTQEI</sequence>
<organism evidence="5 6">
    <name type="scientific">Mesorhizobium denitrificans</name>
    <dbReference type="NCBI Taxonomy" id="2294114"/>
    <lineage>
        <taxon>Bacteria</taxon>
        <taxon>Pseudomonadati</taxon>
        <taxon>Pseudomonadota</taxon>
        <taxon>Alphaproteobacteria</taxon>
        <taxon>Hyphomicrobiales</taxon>
        <taxon>Phyllobacteriaceae</taxon>
        <taxon>Mesorhizobium</taxon>
    </lineage>
</organism>
<dbReference type="SMART" id="SM00342">
    <property type="entry name" value="HTH_ARAC"/>
    <property type="match status" value="1"/>
</dbReference>
<dbReference type="Proteomes" id="UP000262379">
    <property type="component" value="Unassembled WGS sequence"/>
</dbReference>
<evidence type="ECO:0000313" key="5">
    <source>
        <dbReference type="EMBL" id="RFC66762.1"/>
    </source>
</evidence>
<feature type="domain" description="HTH araC/xylS-type" evidence="4">
    <location>
        <begin position="237"/>
        <end position="336"/>
    </location>
</feature>
<name>A0A371XC12_9HYPH</name>
<dbReference type="PANTHER" id="PTHR46796">
    <property type="entry name" value="HTH-TYPE TRANSCRIPTIONAL ACTIVATOR RHAS-RELATED"/>
    <property type="match status" value="1"/>
</dbReference>
<keyword evidence="6" id="KW-1185">Reference proteome</keyword>
<dbReference type="EMBL" id="QURN01000011">
    <property type="protein sequence ID" value="RFC66762.1"/>
    <property type="molecule type" value="Genomic_DNA"/>
</dbReference>
<gene>
    <name evidence="5" type="ORF">DY251_14590</name>
</gene>
<dbReference type="GO" id="GO:0043565">
    <property type="term" value="F:sequence-specific DNA binding"/>
    <property type="evidence" value="ECO:0007669"/>
    <property type="project" value="InterPro"/>
</dbReference>
<accession>A0A371XC12</accession>
<evidence type="ECO:0000259" key="4">
    <source>
        <dbReference type="PROSITE" id="PS01124"/>
    </source>
</evidence>
<evidence type="ECO:0000256" key="3">
    <source>
        <dbReference type="ARBA" id="ARBA00023163"/>
    </source>
</evidence>
<reference evidence="6" key="1">
    <citation type="submission" date="2018-08" db="EMBL/GenBank/DDBJ databases">
        <authorList>
            <person name="Im W.T."/>
        </authorList>
    </citation>
    <scope>NUCLEOTIDE SEQUENCE [LARGE SCALE GENOMIC DNA]</scope>
    <source>
        <strain evidence="6">LA-28</strain>
    </source>
</reference>
<dbReference type="PROSITE" id="PS01124">
    <property type="entry name" value="HTH_ARAC_FAMILY_2"/>
    <property type="match status" value="1"/>
</dbReference>
<dbReference type="InterPro" id="IPR018060">
    <property type="entry name" value="HTH_AraC"/>
</dbReference>
<dbReference type="Pfam" id="PF12833">
    <property type="entry name" value="HTH_18"/>
    <property type="match status" value="1"/>
</dbReference>
<keyword evidence="3" id="KW-0804">Transcription</keyword>
<dbReference type="AlphaFoldDB" id="A0A371XC12"/>
<dbReference type="InterPro" id="IPR018062">
    <property type="entry name" value="HTH_AraC-typ_CS"/>
</dbReference>
<evidence type="ECO:0000313" key="6">
    <source>
        <dbReference type="Proteomes" id="UP000262379"/>
    </source>
</evidence>
<protein>
    <submittedName>
        <fullName evidence="5">Helix-turn-helix domain-containing protein</fullName>
    </submittedName>
</protein>
<dbReference type="InterPro" id="IPR009057">
    <property type="entry name" value="Homeodomain-like_sf"/>
</dbReference>
<proteinExistence type="predicted"/>
<dbReference type="GO" id="GO:0003700">
    <property type="term" value="F:DNA-binding transcription factor activity"/>
    <property type="evidence" value="ECO:0007669"/>
    <property type="project" value="InterPro"/>
</dbReference>
<evidence type="ECO:0000256" key="1">
    <source>
        <dbReference type="ARBA" id="ARBA00023015"/>
    </source>
</evidence>
<dbReference type="PANTHER" id="PTHR46796:SF6">
    <property type="entry name" value="ARAC SUBFAMILY"/>
    <property type="match status" value="1"/>
</dbReference>
<comment type="caution">
    <text evidence="5">The sequence shown here is derived from an EMBL/GenBank/DDBJ whole genome shotgun (WGS) entry which is preliminary data.</text>
</comment>
<keyword evidence="2" id="KW-0238">DNA-binding</keyword>
<dbReference type="SUPFAM" id="SSF46689">
    <property type="entry name" value="Homeodomain-like"/>
    <property type="match status" value="1"/>
</dbReference>